<proteinExistence type="predicted"/>
<reference evidence="1 2" key="1">
    <citation type="submission" date="2020-06" db="EMBL/GenBank/DDBJ databases">
        <authorList>
            <person name="Jo H."/>
        </authorList>
    </citation>
    <scope>NUCLEOTIDE SEQUENCE [LARGE SCALE GENOMIC DNA]</scope>
    <source>
        <strain evidence="1 2">I46</strain>
    </source>
</reference>
<sequence length="111" mass="11712">MLERDPGPSDELPAELPDYATEQIRLGSQRFVGEHEGTSLWLARGAGEEAPGLEVCLLAYPDETNWAFGCGGADQLELRSVAGSFTVVPDGQTPPAGLTAITPNVYAPAAR</sequence>
<dbReference type="Proteomes" id="UP000509638">
    <property type="component" value="Chromosome"/>
</dbReference>
<organism evidence="1 2">
    <name type="scientific">Microbacterium oleivorans</name>
    <dbReference type="NCBI Taxonomy" id="273677"/>
    <lineage>
        <taxon>Bacteria</taxon>
        <taxon>Bacillati</taxon>
        <taxon>Actinomycetota</taxon>
        <taxon>Actinomycetes</taxon>
        <taxon>Micrococcales</taxon>
        <taxon>Microbacteriaceae</taxon>
        <taxon>Microbacterium</taxon>
    </lineage>
</organism>
<dbReference type="EMBL" id="CP058316">
    <property type="protein sequence ID" value="QLD11234.1"/>
    <property type="molecule type" value="Genomic_DNA"/>
</dbReference>
<gene>
    <name evidence="1" type="ORF">HW566_05265</name>
</gene>
<protein>
    <submittedName>
        <fullName evidence="1">Uncharacterized protein</fullName>
    </submittedName>
</protein>
<evidence type="ECO:0000313" key="1">
    <source>
        <dbReference type="EMBL" id="QLD11234.1"/>
    </source>
</evidence>
<accession>A0A7D5ISD4</accession>
<dbReference type="AlphaFoldDB" id="A0A7D5ISD4"/>
<evidence type="ECO:0000313" key="2">
    <source>
        <dbReference type="Proteomes" id="UP000509638"/>
    </source>
</evidence>
<name>A0A7D5ISD4_9MICO</name>
<dbReference type="RefSeq" id="WP_178011014.1">
    <property type="nucleotide sequence ID" value="NZ_CP058316.1"/>
</dbReference>